<accession>A0ABW4ZLU5</accession>
<comment type="caution">
    <text evidence="1">The sequence shown here is derived from an EMBL/GenBank/DDBJ whole genome shotgun (WGS) entry which is preliminary data.</text>
</comment>
<proteinExistence type="predicted"/>
<sequence>MNQRQENSLTMFKAVTALFQNLPAAWNGCEPVADSFTSFETLVSQIEKTALRQQESKTKGYTAERNQYQLALAEKAYSLVLKLRAFAKRTNNEVLRKAIDVSLSSLQNMPEQKVIGQCQIIHEKGKKHQVDAAAYKITDEALAELQSAIDGFKPLGSFRDTVGDQLSVATDGLDSLFGQARETLDILDDEVEALIEDADFISAYTEARKITDRKARISGKEENPAV</sequence>
<dbReference type="EMBL" id="JBHUHZ010000001">
    <property type="protein sequence ID" value="MFD2162597.1"/>
    <property type="molecule type" value="Genomic_DNA"/>
</dbReference>
<name>A0ABW4ZLU5_9SPHI</name>
<keyword evidence="2" id="KW-1185">Reference proteome</keyword>
<organism evidence="1 2">
    <name type="scientific">Paradesertivirga mongoliensis</name>
    <dbReference type="NCBI Taxonomy" id="2100740"/>
    <lineage>
        <taxon>Bacteria</taxon>
        <taxon>Pseudomonadati</taxon>
        <taxon>Bacteroidota</taxon>
        <taxon>Sphingobacteriia</taxon>
        <taxon>Sphingobacteriales</taxon>
        <taxon>Sphingobacteriaceae</taxon>
        <taxon>Paradesertivirga</taxon>
    </lineage>
</organism>
<gene>
    <name evidence="1" type="ORF">ACFSJU_09360</name>
</gene>
<dbReference type="Proteomes" id="UP001597387">
    <property type="component" value="Unassembled WGS sequence"/>
</dbReference>
<evidence type="ECO:0000313" key="2">
    <source>
        <dbReference type="Proteomes" id="UP001597387"/>
    </source>
</evidence>
<dbReference type="RefSeq" id="WP_255903293.1">
    <property type="nucleotide sequence ID" value="NZ_JAFMZO010000003.1"/>
</dbReference>
<evidence type="ECO:0000313" key="1">
    <source>
        <dbReference type="EMBL" id="MFD2162597.1"/>
    </source>
</evidence>
<reference evidence="2" key="1">
    <citation type="journal article" date="2019" name="Int. J. Syst. Evol. Microbiol.">
        <title>The Global Catalogue of Microorganisms (GCM) 10K type strain sequencing project: providing services to taxonomists for standard genome sequencing and annotation.</title>
        <authorList>
            <consortium name="The Broad Institute Genomics Platform"/>
            <consortium name="The Broad Institute Genome Sequencing Center for Infectious Disease"/>
            <person name="Wu L."/>
            <person name="Ma J."/>
        </authorList>
    </citation>
    <scope>NUCLEOTIDE SEQUENCE [LARGE SCALE GENOMIC DNA]</scope>
    <source>
        <strain evidence="2">KCTC 42217</strain>
    </source>
</reference>
<protein>
    <submittedName>
        <fullName evidence="1">Uncharacterized protein</fullName>
    </submittedName>
</protein>